<keyword evidence="6" id="KW-0808">Transferase</keyword>
<dbReference type="InterPro" id="IPR013956">
    <property type="entry name" value="E3_ubiquit_lig_Bre1"/>
</dbReference>
<accession>A0A834WBF0</accession>
<keyword evidence="2 6" id="KW-0479">Metal-binding</keyword>
<evidence type="ECO:0000313" key="8">
    <source>
        <dbReference type="EMBL" id="KAF7815058.1"/>
    </source>
</evidence>
<feature type="coiled-coil region" evidence="7">
    <location>
        <begin position="263"/>
        <end position="290"/>
    </location>
</feature>
<comment type="pathway">
    <text evidence="6">Protein modification; protein ubiquitination.</text>
</comment>
<evidence type="ECO:0000256" key="3">
    <source>
        <dbReference type="ARBA" id="ARBA00022771"/>
    </source>
</evidence>
<feature type="coiled-coil region" evidence="7">
    <location>
        <begin position="427"/>
        <end position="461"/>
    </location>
</feature>
<proteinExistence type="inferred from homology"/>
<evidence type="ECO:0000256" key="1">
    <source>
        <dbReference type="ARBA" id="ARBA00004123"/>
    </source>
</evidence>
<dbReference type="UniPathway" id="UPA00143"/>
<organism evidence="8 9">
    <name type="scientific">Senna tora</name>
    <dbReference type="NCBI Taxonomy" id="362788"/>
    <lineage>
        <taxon>Eukaryota</taxon>
        <taxon>Viridiplantae</taxon>
        <taxon>Streptophyta</taxon>
        <taxon>Embryophyta</taxon>
        <taxon>Tracheophyta</taxon>
        <taxon>Spermatophyta</taxon>
        <taxon>Magnoliopsida</taxon>
        <taxon>eudicotyledons</taxon>
        <taxon>Gunneridae</taxon>
        <taxon>Pentapetalae</taxon>
        <taxon>rosids</taxon>
        <taxon>fabids</taxon>
        <taxon>Fabales</taxon>
        <taxon>Fabaceae</taxon>
        <taxon>Caesalpinioideae</taxon>
        <taxon>Cassia clade</taxon>
        <taxon>Senna</taxon>
    </lineage>
</organism>
<dbReference type="AlphaFoldDB" id="A0A834WBF0"/>
<dbReference type="GO" id="GO:0016567">
    <property type="term" value="P:protein ubiquitination"/>
    <property type="evidence" value="ECO:0007669"/>
    <property type="project" value="UniProtKB-UniRule"/>
</dbReference>
<feature type="coiled-coil region" evidence="7">
    <location>
        <begin position="342"/>
        <end position="402"/>
    </location>
</feature>
<dbReference type="PANTHER" id="PTHR23163:SF8">
    <property type="entry name" value="E3 UBIQUITIN-PROTEIN LIGASE BRE1-LIKE 2"/>
    <property type="match status" value="1"/>
</dbReference>
<dbReference type="GO" id="GO:0005634">
    <property type="term" value="C:nucleus"/>
    <property type="evidence" value="ECO:0007669"/>
    <property type="project" value="UniProtKB-SubCell"/>
</dbReference>
<evidence type="ECO:0000256" key="6">
    <source>
        <dbReference type="RuleBase" id="RU365038"/>
    </source>
</evidence>
<keyword evidence="6" id="KW-0833">Ubl conjugation pathway</keyword>
<keyword evidence="6 7" id="KW-0175">Coiled coil</keyword>
<keyword evidence="9" id="KW-1185">Reference proteome</keyword>
<dbReference type="GO" id="GO:0061630">
    <property type="term" value="F:ubiquitin protein ligase activity"/>
    <property type="evidence" value="ECO:0007669"/>
    <property type="project" value="UniProtKB-EC"/>
</dbReference>
<comment type="caution">
    <text evidence="8">The sequence shown here is derived from an EMBL/GenBank/DDBJ whole genome shotgun (WGS) entry which is preliminary data.</text>
</comment>
<dbReference type="EMBL" id="JAAIUW010000009">
    <property type="protein sequence ID" value="KAF7815058.1"/>
    <property type="molecule type" value="Genomic_DNA"/>
</dbReference>
<evidence type="ECO:0000256" key="4">
    <source>
        <dbReference type="ARBA" id="ARBA00022833"/>
    </source>
</evidence>
<name>A0A834WBF0_9FABA</name>
<keyword evidence="4 6" id="KW-0862">Zinc</keyword>
<keyword evidence="3 6" id="KW-0863">Zinc-finger</keyword>
<evidence type="ECO:0000256" key="7">
    <source>
        <dbReference type="SAM" id="Coils"/>
    </source>
</evidence>
<keyword evidence="5 6" id="KW-0539">Nucleus</keyword>
<evidence type="ECO:0000313" key="9">
    <source>
        <dbReference type="Proteomes" id="UP000634136"/>
    </source>
</evidence>
<dbReference type="EC" id="2.3.2.27" evidence="6"/>
<reference evidence="8" key="1">
    <citation type="submission" date="2020-09" db="EMBL/GenBank/DDBJ databases">
        <title>Genome-Enabled Discovery of Anthraquinone Biosynthesis in Senna tora.</title>
        <authorList>
            <person name="Kang S.-H."/>
            <person name="Pandey R.P."/>
            <person name="Lee C.-M."/>
            <person name="Sim J.-S."/>
            <person name="Jeong J.-T."/>
            <person name="Choi B.-S."/>
            <person name="Jung M."/>
            <person name="Ginzburg D."/>
            <person name="Zhao K."/>
            <person name="Won S.Y."/>
            <person name="Oh T.-J."/>
            <person name="Yu Y."/>
            <person name="Kim N.-H."/>
            <person name="Lee O.R."/>
            <person name="Lee T.-H."/>
            <person name="Bashyal P."/>
            <person name="Kim T.-S."/>
            <person name="Lee W.-H."/>
            <person name="Kawkins C."/>
            <person name="Kim C.-K."/>
            <person name="Kim J.S."/>
            <person name="Ahn B.O."/>
            <person name="Rhee S.Y."/>
            <person name="Sohng J.K."/>
        </authorList>
    </citation>
    <scope>NUCLEOTIDE SEQUENCE</scope>
    <source>
        <tissue evidence="8">Leaf</tissue>
    </source>
</reference>
<dbReference type="OrthoDB" id="10266039at2759"/>
<gene>
    <name evidence="8" type="ORF">G2W53_029027</name>
</gene>
<dbReference type="GO" id="GO:0008270">
    <property type="term" value="F:zinc ion binding"/>
    <property type="evidence" value="ECO:0007669"/>
    <property type="project" value="UniProtKB-KW"/>
</dbReference>
<protein>
    <recommendedName>
        <fullName evidence="6">E3 ubiquitin protein ligase</fullName>
        <ecNumber evidence="6">2.3.2.27</ecNumber>
    </recommendedName>
</protein>
<sequence>MFFAAWYTIANIDAANENEGKHLTNCTLSRMSMIQDICRRSWEARGRLCYLQADMGVLQLQNQQLVHQIEIQKQALHDLKVKVGELQDSQNSYDDLIITVNQLWSQLVDDLILLGIRAGRGPNALQSLDDPSTQGSLPLCPVEDIFLCRLMQKDSIEANCNDEIINYVEEALALRQSSTRELLKLLEATIDAQREGTYCIAQELHGLSTSEDAIIQMSKIDDMLKEEANNLREVIDALHFKHKEYTVGIQNYISNCLQDQSEIKRLAGELDESMGELDESRRKLVNLKMQKDAAIGMHSPSKDAVNGNLSPEKPADRTMGLRELKDSIEEAKIVASDRLSELLEAQEDNLTLTRQLQDLQNELTDDKYARSSRIYSLVNDQLQHWNTELERYKALTECLQAERIHVMKWEKELNSKLESADTSRHTVDNSDSRIEELELQLQKCTIEKNDLEIKMEEAIQDTGRKDIKSEFHVMASALSKEMGMMEAQLKRWKDAAHEAVSLREKANSLRSLLSGKVCRAQLFEL</sequence>
<dbReference type="PANTHER" id="PTHR23163">
    <property type="entry name" value="RING FINGER PROTEIN-RELATED"/>
    <property type="match status" value="1"/>
</dbReference>
<comment type="catalytic activity">
    <reaction evidence="6">
        <text>S-ubiquitinyl-[E2 ubiquitin-conjugating enzyme]-L-cysteine + [acceptor protein]-L-lysine = [E2 ubiquitin-conjugating enzyme]-L-cysteine + N(6)-ubiquitinyl-[acceptor protein]-L-lysine.</text>
        <dbReference type="EC" id="2.3.2.27"/>
    </reaction>
</comment>
<comment type="similarity">
    <text evidence="6">Belongs to the BRE1 family.</text>
</comment>
<dbReference type="Proteomes" id="UP000634136">
    <property type="component" value="Unassembled WGS sequence"/>
</dbReference>
<evidence type="ECO:0000256" key="5">
    <source>
        <dbReference type="ARBA" id="ARBA00023242"/>
    </source>
</evidence>
<dbReference type="GO" id="GO:0006325">
    <property type="term" value="P:chromatin organization"/>
    <property type="evidence" value="ECO:0007669"/>
    <property type="project" value="UniProtKB-KW"/>
</dbReference>
<evidence type="ECO:0000256" key="2">
    <source>
        <dbReference type="ARBA" id="ARBA00022723"/>
    </source>
</evidence>
<dbReference type="GO" id="GO:0033503">
    <property type="term" value="C:HULC complex"/>
    <property type="evidence" value="ECO:0007669"/>
    <property type="project" value="TreeGrafter"/>
</dbReference>
<comment type="subcellular location">
    <subcellularLocation>
        <location evidence="1 6">Nucleus</location>
    </subcellularLocation>
</comment>
<keyword evidence="6" id="KW-0156">Chromatin regulator</keyword>